<proteinExistence type="predicted"/>
<dbReference type="EMBL" id="JAPHEH010000001">
    <property type="protein sequence ID" value="MDG4475403.1"/>
    <property type="molecule type" value="Genomic_DNA"/>
</dbReference>
<dbReference type="AlphaFoldDB" id="A0A9X4RLQ3"/>
<evidence type="ECO:0000313" key="1">
    <source>
        <dbReference type="EMBL" id="MDG4475403.1"/>
    </source>
</evidence>
<gene>
    <name evidence="1" type="ORF">OLX77_04425</name>
</gene>
<organism evidence="1 2">
    <name type="scientific">Thiovibrio frasassiensis</name>
    <dbReference type="NCBI Taxonomy" id="2984131"/>
    <lineage>
        <taxon>Bacteria</taxon>
        <taxon>Pseudomonadati</taxon>
        <taxon>Thermodesulfobacteriota</taxon>
        <taxon>Desulfobulbia</taxon>
        <taxon>Desulfobulbales</taxon>
        <taxon>Thiovibrionaceae</taxon>
        <taxon>Thiovibrio</taxon>
    </lineage>
</organism>
<accession>A0A9X4RLQ3</accession>
<name>A0A9X4RLQ3_9BACT</name>
<dbReference type="RefSeq" id="WP_307632375.1">
    <property type="nucleotide sequence ID" value="NZ_JAPHEH010000001.1"/>
</dbReference>
<sequence>MAPQQLDLFNQPTLGTIVRDIKAAMNQAVKDSGKSREQVLDLLNAMAARYGMRLNGKGGLSKDTFEKWLNIEDGDRMPSIKGITIFCAVLGTIRPMETMVKLLGGQIIEGKDVSLLRWSKRYHQAKDLRKQMRELESEL</sequence>
<reference evidence="1" key="2">
    <citation type="submission" date="2022-10" db="EMBL/GenBank/DDBJ databases">
        <authorList>
            <person name="Aronson H.S."/>
        </authorList>
    </citation>
    <scope>NUCLEOTIDE SEQUENCE</scope>
    <source>
        <strain evidence="1">RS19-109</strain>
    </source>
</reference>
<reference evidence="1" key="1">
    <citation type="journal article" date="2022" name="bioRxiv">
        <title>Thiovibrio frasassiensisgen. nov., sp. nov., an autotrophic, elemental sulfur disproportionating bacterium isolated from sulfidic karst sediment, and proposal of Thiovibrionaceae fam. nov.</title>
        <authorList>
            <person name="Aronson H."/>
            <person name="Thomas C."/>
            <person name="Bhattacharyya M."/>
            <person name="Eckstein S."/>
            <person name="Jensen S."/>
            <person name="Barco R."/>
            <person name="Macalady J."/>
            <person name="Amend J."/>
        </authorList>
    </citation>
    <scope>NUCLEOTIDE SEQUENCE</scope>
    <source>
        <strain evidence="1">RS19-109</strain>
    </source>
</reference>
<dbReference type="Proteomes" id="UP001154240">
    <property type="component" value="Unassembled WGS sequence"/>
</dbReference>
<comment type="caution">
    <text evidence="1">The sequence shown here is derived from an EMBL/GenBank/DDBJ whole genome shotgun (WGS) entry which is preliminary data.</text>
</comment>
<evidence type="ECO:0000313" key="2">
    <source>
        <dbReference type="Proteomes" id="UP001154240"/>
    </source>
</evidence>
<protein>
    <submittedName>
        <fullName evidence="1">Uncharacterized protein</fullName>
    </submittedName>
</protein>
<keyword evidence="2" id="KW-1185">Reference proteome</keyword>